<feature type="signal peptide" evidence="2">
    <location>
        <begin position="1"/>
        <end position="18"/>
    </location>
</feature>
<dbReference type="AlphaFoldDB" id="A0A914W9B9"/>
<dbReference type="InterPro" id="IPR001534">
    <property type="entry name" value="Transthyretin-like"/>
</dbReference>
<name>A0A914W9B9_9BILA</name>
<keyword evidence="2" id="KW-0732">Signal</keyword>
<comment type="similarity">
    <text evidence="1">Belongs to the nematode transthyretin-like family.</text>
</comment>
<sequence>MKILSVCILFSIIASSQARVQSAGVKGKLTCGGKPAVGVVVKLQDHDTFDPNDTLGCAKTGEDGSFEVQGHTDETTQIDIRLKIYTDCNDSRLWGLIKNTPCQRRLNLKIPGAQAINNGAIVTKWFDAGITNLDIKQSGESRSCAVFERC</sequence>
<dbReference type="GO" id="GO:0009986">
    <property type="term" value="C:cell surface"/>
    <property type="evidence" value="ECO:0007669"/>
    <property type="project" value="InterPro"/>
</dbReference>
<organism evidence="3 4">
    <name type="scientific">Plectus sambesii</name>
    <dbReference type="NCBI Taxonomy" id="2011161"/>
    <lineage>
        <taxon>Eukaryota</taxon>
        <taxon>Metazoa</taxon>
        <taxon>Ecdysozoa</taxon>
        <taxon>Nematoda</taxon>
        <taxon>Chromadorea</taxon>
        <taxon>Plectida</taxon>
        <taxon>Plectina</taxon>
        <taxon>Plectoidea</taxon>
        <taxon>Plectidae</taxon>
        <taxon>Plectus</taxon>
    </lineage>
</organism>
<dbReference type="Pfam" id="PF01060">
    <property type="entry name" value="TTR-52"/>
    <property type="match status" value="1"/>
</dbReference>
<accession>A0A914W9B9</accession>
<dbReference type="PANTHER" id="PTHR21700:SF3">
    <property type="entry name" value="TRANSTHYRETIN-LIKE PROTEIN 5"/>
    <property type="match status" value="1"/>
</dbReference>
<dbReference type="PANTHER" id="PTHR21700">
    <property type="entry name" value="TRANSTHYRETIN-LIKE FAMILY PROTEIN-RELATED"/>
    <property type="match status" value="1"/>
</dbReference>
<feature type="chain" id="PRO_5037746870" evidence="2">
    <location>
        <begin position="19"/>
        <end position="150"/>
    </location>
</feature>
<dbReference type="InterPro" id="IPR038479">
    <property type="entry name" value="Transthyretin-like_sf"/>
</dbReference>
<keyword evidence="3" id="KW-1185">Reference proteome</keyword>
<reference evidence="4" key="1">
    <citation type="submission" date="2022-11" db="UniProtKB">
        <authorList>
            <consortium name="WormBaseParasite"/>
        </authorList>
    </citation>
    <scope>IDENTIFICATION</scope>
</reference>
<dbReference type="Gene3D" id="2.60.40.3330">
    <property type="match status" value="1"/>
</dbReference>
<dbReference type="WBParaSite" id="PSAMB.scaffold3589size17686.g21916.t1">
    <property type="protein sequence ID" value="PSAMB.scaffold3589size17686.g21916.t1"/>
    <property type="gene ID" value="PSAMB.scaffold3589size17686.g21916"/>
</dbReference>
<evidence type="ECO:0000256" key="1">
    <source>
        <dbReference type="ARBA" id="ARBA00010112"/>
    </source>
</evidence>
<protein>
    <submittedName>
        <fullName evidence="4">Uncharacterized protein</fullName>
    </submittedName>
</protein>
<evidence type="ECO:0000313" key="3">
    <source>
        <dbReference type="Proteomes" id="UP000887566"/>
    </source>
</evidence>
<evidence type="ECO:0000256" key="2">
    <source>
        <dbReference type="SAM" id="SignalP"/>
    </source>
</evidence>
<evidence type="ECO:0000313" key="4">
    <source>
        <dbReference type="WBParaSite" id="PSAMB.scaffold3589size17686.g21916.t1"/>
    </source>
</evidence>
<dbReference type="Proteomes" id="UP000887566">
    <property type="component" value="Unplaced"/>
</dbReference>
<proteinExistence type="inferred from homology"/>